<feature type="compositionally biased region" description="Low complexity" evidence="1">
    <location>
        <begin position="185"/>
        <end position="205"/>
    </location>
</feature>
<accession>A0A8T0MEK2</accession>
<feature type="region of interest" description="Disordered" evidence="1">
    <location>
        <begin position="149"/>
        <end position="205"/>
    </location>
</feature>
<evidence type="ECO:0000313" key="3">
    <source>
        <dbReference type="Proteomes" id="UP000823388"/>
    </source>
</evidence>
<sequence>MAFPAGILPFIATGRRISCSFFAIHLTSIVFLRHPLCPGQIWYFVFVAGTDCPRRRGNQCDSVSCSRSGEFQPMLGLLPPRKLFLIVVVWCADPDLIPNEAIVRIPERVDTLANNNLFLRPEEIIHHELPLLHYKVEIEILEVQDWDDNGSSGGSGTLPSDEDYPGFHQSSRSGPWPRRTVFRTPGFGNSSNASAGTGGPNSSTPAVDCAQVCASVPPAAPLWRFGRGLPATSCNRLPSPPPPPLRFGSFPPVHLEPSTRSGPCSLVDSANLQAVNRDAARVAVDFDPMIDEASGFLGRWLSRADLGNEVFHESVSPLTDTQFDPMCLEAGILPDQPSSVRCNDDAAAIDTTLADLESIRFDVPEMAQVVCSSPAVSNNVTVARGTKETLPFHLFADNHVPVTEHVVNFAHSVCREAPLPVLNTSPPRRRSRQPQETVAIRRSERLAKKSRHRATKPAVQAQNVMMKKMGITSDSRPPDASSFQQFTDTFSSMLTKLHCEALDALLPAGMGALAVEPAAPVMVS</sequence>
<comment type="caution">
    <text evidence="2">The sequence shown here is derived from an EMBL/GenBank/DDBJ whole genome shotgun (WGS) entry which is preliminary data.</text>
</comment>
<evidence type="ECO:0000313" key="2">
    <source>
        <dbReference type="EMBL" id="KAG2535761.1"/>
    </source>
</evidence>
<organism evidence="2 3">
    <name type="scientific">Panicum virgatum</name>
    <name type="common">Blackwell switchgrass</name>
    <dbReference type="NCBI Taxonomy" id="38727"/>
    <lineage>
        <taxon>Eukaryota</taxon>
        <taxon>Viridiplantae</taxon>
        <taxon>Streptophyta</taxon>
        <taxon>Embryophyta</taxon>
        <taxon>Tracheophyta</taxon>
        <taxon>Spermatophyta</taxon>
        <taxon>Magnoliopsida</taxon>
        <taxon>Liliopsida</taxon>
        <taxon>Poales</taxon>
        <taxon>Poaceae</taxon>
        <taxon>PACMAD clade</taxon>
        <taxon>Panicoideae</taxon>
        <taxon>Panicodae</taxon>
        <taxon>Paniceae</taxon>
        <taxon>Panicinae</taxon>
        <taxon>Panicum</taxon>
        <taxon>Panicum sect. Hiantes</taxon>
    </lineage>
</organism>
<evidence type="ECO:0000256" key="1">
    <source>
        <dbReference type="SAM" id="MobiDB-lite"/>
    </source>
</evidence>
<gene>
    <name evidence="2" type="ORF">PVAP13_9NG136946</name>
</gene>
<dbReference type="AlphaFoldDB" id="A0A8T0MEK2"/>
<dbReference type="EMBL" id="CM029054">
    <property type="protein sequence ID" value="KAG2535761.1"/>
    <property type="molecule type" value="Genomic_DNA"/>
</dbReference>
<protein>
    <submittedName>
        <fullName evidence="2">Uncharacterized protein</fullName>
    </submittedName>
</protein>
<dbReference type="Proteomes" id="UP000823388">
    <property type="component" value="Chromosome 9N"/>
</dbReference>
<reference evidence="2" key="1">
    <citation type="submission" date="2020-05" db="EMBL/GenBank/DDBJ databases">
        <title>WGS assembly of Panicum virgatum.</title>
        <authorList>
            <person name="Lovell J.T."/>
            <person name="Jenkins J."/>
            <person name="Shu S."/>
            <person name="Juenger T.E."/>
            <person name="Schmutz J."/>
        </authorList>
    </citation>
    <scope>NUCLEOTIDE SEQUENCE</scope>
    <source>
        <strain evidence="2">AP13</strain>
    </source>
</reference>
<keyword evidence="3" id="KW-1185">Reference proteome</keyword>
<proteinExistence type="predicted"/>
<name>A0A8T0MEK2_PANVG</name>